<gene>
    <name evidence="2" type="ORF">SUGI_1477140</name>
</gene>
<name>A0AAD3NTM5_CRYJA</name>
<dbReference type="EMBL" id="BSEH01000537">
    <property type="protein sequence ID" value="GLJ58787.1"/>
    <property type="molecule type" value="Genomic_DNA"/>
</dbReference>
<accession>A0AAD3NTM5</accession>
<evidence type="ECO:0000256" key="1">
    <source>
        <dbReference type="SAM" id="MobiDB-lite"/>
    </source>
</evidence>
<evidence type="ECO:0000313" key="2">
    <source>
        <dbReference type="EMBL" id="GLJ58787.1"/>
    </source>
</evidence>
<feature type="region of interest" description="Disordered" evidence="1">
    <location>
        <begin position="1"/>
        <end position="31"/>
    </location>
</feature>
<dbReference type="Proteomes" id="UP001234787">
    <property type="component" value="Unassembled WGS sequence"/>
</dbReference>
<dbReference type="AlphaFoldDB" id="A0AAD3NTM5"/>
<keyword evidence="3" id="KW-1185">Reference proteome</keyword>
<comment type="caution">
    <text evidence="2">The sequence shown here is derived from an EMBL/GenBank/DDBJ whole genome shotgun (WGS) entry which is preliminary data.</text>
</comment>
<evidence type="ECO:0000313" key="3">
    <source>
        <dbReference type="Proteomes" id="UP001234787"/>
    </source>
</evidence>
<organism evidence="2 3">
    <name type="scientific">Cryptomeria japonica</name>
    <name type="common">Japanese cedar</name>
    <name type="synonym">Cupressus japonica</name>
    <dbReference type="NCBI Taxonomy" id="3369"/>
    <lineage>
        <taxon>Eukaryota</taxon>
        <taxon>Viridiplantae</taxon>
        <taxon>Streptophyta</taxon>
        <taxon>Embryophyta</taxon>
        <taxon>Tracheophyta</taxon>
        <taxon>Spermatophyta</taxon>
        <taxon>Pinopsida</taxon>
        <taxon>Pinidae</taxon>
        <taxon>Conifers II</taxon>
        <taxon>Cupressales</taxon>
        <taxon>Cupressaceae</taxon>
        <taxon>Cryptomeria</taxon>
    </lineage>
</organism>
<protein>
    <submittedName>
        <fullName evidence="2">Uncharacterized protein</fullName>
    </submittedName>
</protein>
<proteinExistence type="predicted"/>
<sequence length="82" mass="8855">MDSCGRPGDIVGIPGSVSNKHPSPNPVPAPINNEAVSETGSTAIHWPGYRQTEIEVLSMNALKHYHKLVEDLKKVCANVDHV</sequence>
<reference evidence="2" key="1">
    <citation type="submission" date="2022-12" db="EMBL/GenBank/DDBJ databases">
        <title>Chromosome-Level Genome Assembly of Japanese Cedar (Cryptomeriajaponica D. Don).</title>
        <authorList>
            <person name="Fujino T."/>
            <person name="Yamaguchi K."/>
            <person name="Yokoyama T."/>
            <person name="Hamanaka T."/>
            <person name="Harazono Y."/>
            <person name="Kamada H."/>
            <person name="Kobayashi W."/>
            <person name="Ujino-Ihara T."/>
            <person name="Uchiyama K."/>
            <person name="Matsumoto A."/>
            <person name="Izuno A."/>
            <person name="Tsumura Y."/>
            <person name="Toyoda A."/>
            <person name="Shigenobu S."/>
            <person name="Moriguchi Y."/>
            <person name="Ueno S."/>
            <person name="Kasahara M."/>
        </authorList>
    </citation>
    <scope>NUCLEOTIDE SEQUENCE</scope>
</reference>